<dbReference type="STRING" id="411461.DORFOR_03257"/>
<name>B0GAE1_9FIRM</name>
<organism evidence="1 2">
    <name type="scientific">Dorea formicigenerans ATCC 27755</name>
    <dbReference type="NCBI Taxonomy" id="411461"/>
    <lineage>
        <taxon>Bacteria</taxon>
        <taxon>Bacillati</taxon>
        <taxon>Bacillota</taxon>
        <taxon>Clostridia</taxon>
        <taxon>Lachnospirales</taxon>
        <taxon>Lachnospiraceae</taxon>
        <taxon>Dorea</taxon>
    </lineage>
</organism>
<evidence type="ECO:0000313" key="1">
    <source>
        <dbReference type="EMBL" id="EDR45473.1"/>
    </source>
</evidence>
<evidence type="ECO:0000313" key="2">
    <source>
        <dbReference type="Proteomes" id="UP000005359"/>
    </source>
</evidence>
<dbReference type="EMBL" id="AAXA02000016">
    <property type="protein sequence ID" value="EDR45473.1"/>
    <property type="molecule type" value="Genomic_DNA"/>
</dbReference>
<reference evidence="1 2" key="1">
    <citation type="submission" date="2007-10" db="EMBL/GenBank/DDBJ databases">
        <title>Draft genome sequence of Dorea formicigenerans(ATCC 27755).</title>
        <authorList>
            <person name="Sudarsanam P."/>
            <person name="Ley R."/>
            <person name="Guruge J."/>
            <person name="Turnbaugh P.J."/>
            <person name="Mahowald M."/>
            <person name="Liep D."/>
            <person name="Gordon J."/>
        </authorList>
    </citation>
    <scope>NUCLEOTIDE SEQUENCE [LARGE SCALE GENOMIC DNA]</scope>
    <source>
        <strain evidence="1 2">ATCC 27755</strain>
    </source>
</reference>
<dbReference type="PaxDb" id="411461-DORFOR_03257"/>
<dbReference type="Proteomes" id="UP000005359">
    <property type="component" value="Unassembled WGS sequence"/>
</dbReference>
<comment type="caution">
    <text evidence="1">The sequence shown here is derived from an EMBL/GenBank/DDBJ whole genome shotgun (WGS) entry which is preliminary data.</text>
</comment>
<reference evidence="1 2" key="2">
    <citation type="submission" date="2007-10" db="EMBL/GenBank/DDBJ databases">
        <authorList>
            <person name="Fulton L."/>
            <person name="Clifton S."/>
            <person name="Fulton B."/>
            <person name="Xu J."/>
            <person name="Minx P."/>
            <person name="Pepin K.H."/>
            <person name="Johnson M."/>
            <person name="Thiruvilangam P."/>
            <person name="Bhonagiri V."/>
            <person name="Nash W.E."/>
            <person name="Wang C."/>
            <person name="Mardis E.R."/>
            <person name="Wilson R.K."/>
        </authorList>
    </citation>
    <scope>NUCLEOTIDE SEQUENCE [LARGE SCALE GENOMIC DNA]</scope>
    <source>
        <strain evidence="1 2">ATCC 27755</strain>
    </source>
</reference>
<gene>
    <name evidence="1" type="ORF">DORFOR_03257</name>
</gene>
<proteinExistence type="predicted"/>
<accession>B0GAE1</accession>
<dbReference type="AlphaFoldDB" id="B0GAE1"/>
<protein>
    <submittedName>
        <fullName evidence="1">Uncharacterized protein</fullName>
    </submittedName>
</protein>
<sequence>MLYLNGLIWFDQIWQNESRFHPIFSGPQVVNWLKRGQKEGEVVPKVVNREPLFGVLFSPPSPRFLAVAVWHSLS</sequence>